<reference evidence="2" key="2">
    <citation type="submission" date="2020-02" db="EMBL/GenBank/DDBJ databases">
        <title>Esox lucius (northern pike) genome, fEsoLuc1, primary haplotype.</title>
        <authorList>
            <person name="Myers G."/>
            <person name="Karagic N."/>
            <person name="Meyer A."/>
            <person name="Pippel M."/>
            <person name="Reichard M."/>
            <person name="Winkler S."/>
            <person name="Tracey A."/>
            <person name="Sims Y."/>
            <person name="Howe K."/>
            <person name="Rhie A."/>
            <person name="Formenti G."/>
            <person name="Durbin R."/>
            <person name="Fedrigo O."/>
            <person name="Jarvis E.D."/>
        </authorList>
    </citation>
    <scope>NUCLEOTIDE SEQUENCE [LARGE SCALE GENOMIC DNA]</scope>
</reference>
<sequence length="265" mass="30629">MLYFVIYVANRERDYTFMAQPKSRTEAQSCCKQNYTDLYTAKDEAEMKMMRNIIAAALTKQGIAASSQLYAFSYWVWSLDGSELGEESFWANGTDGTTNDLNQKLCVNMMDSKWYIDDCTTTHSFVCYDDELVLVQQNKTWSEALWSCRDQGWELVSVLNQNIQNWVQQRADNASSPFVWLGLRYSCTLNFWFWVSGNVSCYQKWVEGQDHNTGNEQCGITGAIKTEGGPWFSLPETDRYNFICSKSHGKIGLWLLFHSDRITYI</sequence>
<dbReference type="InterPro" id="IPR001304">
    <property type="entry name" value="C-type_lectin-like"/>
</dbReference>
<dbReference type="Ensembl" id="ENSELUT00000005960.3">
    <property type="protein sequence ID" value="ENSELUP00000008203.2"/>
    <property type="gene ID" value="ENSELUG00000008868.3"/>
</dbReference>
<dbReference type="InterPro" id="IPR016186">
    <property type="entry name" value="C-type_lectin-like/link_sf"/>
</dbReference>
<feature type="domain" description="C-type lectin" evidence="1">
    <location>
        <begin position="123"/>
        <end position="245"/>
    </location>
</feature>
<protein>
    <recommendedName>
        <fullName evidence="1">C-type lectin domain-containing protein</fullName>
    </recommendedName>
</protein>
<name>A0A3P8XUQ0_ESOLU</name>
<proteinExistence type="predicted"/>
<dbReference type="CDD" id="cd00037">
    <property type="entry name" value="CLECT"/>
    <property type="match status" value="1"/>
</dbReference>
<dbReference type="InParanoid" id="A0A3P8XUQ0"/>
<dbReference type="SUPFAM" id="SSF56436">
    <property type="entry name" value="C-type lectin-like"/>
    <property type="match status" value="2"/>
</dbReference>
<dbReference type="SMART" id="SM00034">
    <property type="entry name" value="CLECT"/>
    <property type="match status" value="1"/>
</dbReference>
<dbReference type="Bgee" id="ENSELUG00000008868">
    <property type="expression patterns" value="Expressed in nose"/>
</dbReference>
<reference evidence="2" key="3">
    <citation type="submission" date="2025-08" db="UniProtKB">
        <authorList>
            <consortium name="Ensembl"/>
        </authorList>
    </citation>
    <scope>IDENTIFICATION</scope>
</reference>
<dbReference type="Proteomes" id="UP000265140">
    <property type="component" value="Chromosome 7"/>
</dbReference>
<organism evidence="2 3">
    <name type="scientific">Esox lucius</name>
    <name type="common">Northern pike</name>
    <dbReference type="NCBI Taxonomy" id="8010"/>
    <lineage>
        <taxon>Eukaryota</taxon>
        <taxon>Metazoa</taxon>
        <taxon>Chordata</taxon>
        <taxon>Craniata</taxon>
        <taxon>Vertebrata</taxon>
        <taxon>Euteleostomi</taxon>
        <taxon>Actinopterygii</taxon>
        <taxon>Neopterygii</taxon>
        <taxon>Teleostei</taxon>
        <taxon>Protacanthopterygii</taxon>
        <taxon>Esociformes</taxon>
        <taxon>Esocidae</taxon>
        <taxon>Esox</taxon>
    </lineage>
</organism>
<keyword evidence="3" id="KW-1185">Reference proteome</keyword>
<dbReference type="PROSITE" id="PS50041">
    <property type="entry name" value="C_TYPE_LECTIN_2"/>
    <property type="match status" value="2"/>
</dbReference>
<dbReference type="Gene3D" id="3.10.100.10">
    <property type="entry name" value="Mannose-Binding Protein A, subunit A"/>
    <property type="match status" value="2"/>
</dbReference>
<accession>A0A3P8XUQ0</accession>
<evidence type="ECO:0000313" key="3">
    <source>
        <dbReference type="Proteomes" id="UP000265140"/>
    </source>
</evidence>
<reference evidence="2" key="4">
    <citation type="submission" date="2025-09" db="UniProtKB">
        <authorList>
            <consortium name="Ensembl"/>
        </authorList>
    </citation>
    <scope>IDENTIFICATION</scope>
</reference>
<gene>
    <name evidence="2" type="primary">RS1</name>
</gene>
<dbReference type="OMA" id="IRTENCG"/>
<evidence type="ECO:0000313" key="2">
    <source>
        <dbReference type="Ensembl" id="ENSELUP00000008203.2"/>
    </source>
</evidence>
<feature type="domain" description="C-type lectin" evidence="1">
    <location>
        <begin position="10"/>
        <end position="128"/>
    </location>
</feature>
<evidence type="ECO:0000259" key="1">
    <source>
        <dbReference type="PROSITE" id="PS50041"/>
    </source>
</evidence>
<dbReference type="PANTHER" id="PTHR45784">
    <property type="entry name" value="C-TYPE LECTIN DOMAIN FAMILY 20 MEMBER A-RELATED"/>
    <property type="match status" value="1"/>
</dbReference>
<dbReference type="FunCoup" id="A0A3P8XUQ0">
    <property type="interactions" value="18"/>
</dbReference>
<dbReference type="AlphaFoldDB" id="A0A3P8XUQ0"/>
<reference evidence="3" key="1">
    <citation type="journal article" date="2014" name="PLoS ONE">
        <title>The genome and linkage map of the northern pike (Esox lucius): conserved synteny revealed between the salmonid sister group and the Neoteleostei.</title>
        <authorList>
            <person name="Rondeau E.B."/>
            <person name="Minkley D.R."/>
            <person name="Leong J.S."/>
            <person name="Messmer A.M."/>
            <person name="Jantzen J.R."/>
            <person name="von Schalburg K.R."/>
            <person name="Lemon C."/>
            <person name="Bird N.H."/>
            <person name="Koop B.F."/>
        </authorList>
    </citation>
    <scope>NUCLEOTIDE SEQUENCE</scope>
</reference>
<dbReference type="GeneTree" id="ENSGT00950000183411"/>
<dbReference type="Pfam" id="PF00059">
    <property type="entry name" value="Lectin_C"/>
    <property type="match status" value="2"/>
</dbReference>
<dbReference type="PANTHER" id="PTHR45784:SF3">
    <property type="entry name" value="C-TYPE LECTIN DOMAIN FAMILY 4 MEMBER K-LIKE-RELATED"/>
    <property type="match status" value="1"/>
</dbReference>
<dbReference type="InterPro" id="IPR016187">
    <property type="entry name" value="CTDL_fold"/>
</dbReference>